<dbReference type="RefSeq" id="WP_115832572.1">
    <property type="nucleotide sequence ID" value="NZ_QNUL01000018.1"/>
</dbReference>
<gene>
    <name evidence="2" type="ORF">DSL64_19305</name>
</gene>
<evidence type="ECO:0000313" key="2">
    <source>
        <dbReference type="EMBL" id="REA58820.1"/>
    </source>
</evidence>
<proteinExistence type="predicted"/>
<reference evidence="2 3" key="1">
    <citation type="submission" date="2018-07" db="EMBL/GenBank/DDBJ databases">
        <title>Dyadobacter roseus sp. nov., isolated from rose rhizosphere soil.</title>
        <authorList>
            <person name="Chen L."/>
        </authorList>
    </citation>
    <scope>NUCLEOTIDE SEQUENCE [LARGE SCALE GENOMIC DNA]</scope>
    <source>
        <strain evidence="2 3">RS19</strain>
    </source>
</reference>
<keyword evidence="1" id="KW-0472">Membrane</keyword>
<evidence type="ECO:0000313" key="3">
    <source>
        <dbReference type="Proteomes" id="UP000256373"/>
    </source>
</evidence>
<sequence length="103" mass="11508">MLAFCLILWGAFLFYTESKYFPHFLKNISYPVPKWVGTLLLIAGPGLYISHEGWASGLLLSVVAYSLALGLLQLFAVSGRVYFYSLLAVIHLLLLIDLFSYAS</sequence>
<name>A0A3D8Y852_9BACT</name>
<organism evidence="2 3">
    <name type="scientific">Dyadobacter luteus</name>
    <dbReference type="NCBI Taxonomy" id="2259619"/>
    <lineage>
        <taxon>Bacteria</taxon>
        <taxon>Pseudomonadati</taxon>
        <taxon>Bacteroidota</taxon>
        <taxon>Cytophagia</taxon>
        <taxon>Cytophagales</taxon>
        <taxon>Spirosomataceae</taxon>
        <taxon>Dyadobacter</taxon>
    </lineage>
</organism>
<dbReference type="Proteomes" id="UP000256373">
    <property type="component" value="Unassembled WGS sequence"/>
</dbReference>
<keyword evidence="1" id="KW-0812">Transmembrane</keyword>
<protein>
    <submittedName>
        <fullName evidence="2">Uncharacterized protein</fullName>
    </submittedName>
</protein>
<feature type="transmembrane region" description="Helical" evidence="1">
    <location>
        <begin position="82"/>
        <end position="102"/>
    </location>
</feature>
<comment type="caution">
    <text evidence="2">The sequence shown here is derived from an EMBL/GenBank/DDBJ whole genome shotgun (WGS) entry which is preliminary data.</text>
</comment>
<accession>A0A3D8Y852</accession>
<feature type="transmembrane region" description="Helical" evidence="1">
    <location>
        <begin position="57"/>
        <end position="76"/>
    </location>
</feature>
<keyword evidence="3" id="KW-1185">Reference proteome</keyword>
<evidence type="ECO:0000256" key="1">
    <source>
        <dbReference type="SAM" id="Phobius"/>
    </source>
</evidence>
<dbReference type="OrthoDB" id="965312at2"/>
<dbReference type="EMBL" id="QNUL01000018">
    <property type="protein sequence ID" value="REA58820.1"/>
    <property type="molecule type" value="Genomic_DNA"/>
</dbReference>
<keyword evidence="1" id="KW-1133">Transmembrane helix</keyword>
<dbReference type="AlphaFoldDB" id="A0A3D8Y852"/>